<reference evidence="2" key="1">
    <citation type="submission" date="2019-08" db="EMBL/GenBank/DDBJ databases">
        <title>The improved chromosome-level genome for the pearl oyster Pinctada fucata martensii using PacBio sequencing and Hi-C.</title>
        <authorList>
            <person name="Zheng Z."/>
        </authorList>
    </citation>
    <scope>NUCLEOTIDE SEQUENCE</scope>
    <source>
        <strain evidence="2">ZZ-2019</strain>
        <tissue evidence="2">Adductor muscle</tissue>
    </source>
</reference>
<dbReference type="AlphaFoldDB" id="A0AA89BTD8"/>
<feature type="region of interest" description="Disordered" evidence="1">
    <location>
        <begin position="133"/>
        <end position="154"/>
    </location>
</feature>
<dbReference type="EMBL" id="VSWD01000010">
    <property type="protein sequence ID" value="KAK3090279.1"/>
    <property type="molecule type" value="Genomic_DNA"/>
</dbReference>
<evidence type="ECO:0000313" key="3">
    <source>
        <dbReference type="Proteomes" id="UP001186944"/>
    </source>
</evidence>
<evidence type="ECO:0000256" key="1">
    <source>
        <dbReference type="SAM" id="MobiDB-lite"/>
    </source>
</evidence>
<gene>
    <name evidence="2" type="ORF">FSP39_010600</name>
</gene>
<proteinExistence type="predicted"/>
<accession>A0AA89BTD8</accession>
<dbReference type="Proteomes" id="UP001186944">
    <property type="component" value="Unassembled WGS sequence"/>
</dbReference>
<comment type="caution">
    <text evidence="2">The sequence shown here is derived from an EMBL/GenBank/DDBJ whole genome shotgun (WGS) entry which is preliminary data.</text>
</comment>
<keyword evidence="3" id="KW-1185">Reference proteome</keyword>
<sequence>MLPSLKNLTYEERLKSLELPTLRFRRLRGDIIEVFKILTGIYDKRVCSDLFELNLSSTRGHPFKLKKKRSRLDVRKHFFTNRVIDIWNSLPESVVLAKTLYSFENRLDKFWANQPMKYDFEAEYVFKIGREPRTESTETEQNKMVQQCQRSEQP</sequence>
<organism evidence="2 3">
    <name type="scientific">Pinctada imbricata</name>
    <name type="common">Atlantic pearl-oyster</name>
    <name type="synonym">Pinctada martensii</name>
    <dbReference type="NCBI Taxonomy" id="66713"/>
    <lineage>
        <taxon>Eukaryota</taxon>
        <taxon>Metazoa</taxon>
        <taxon>Spiralia</taxon>
        <taxon>Lophotrochozoa</taxon>
        <taxon>Mollusca</taxon>
        <taxon>Bivalvia</taxon>
        <taxon>Autobranchia</taxon>
        <taxon>Pteriomorphia</taxon>
        <taxon>Pterioida</taxon>
        <taxon>Pterioidea</taxon>
        <taxon>Pteriidae</taxon>
        <taxon>Pinctada</taxon>
    </lineage>
</organism>
<name>A0AA89BTD8_PINIB</name>
<protein>
    <submittedName>
        <fullName evidence="2">Uncharacterized protein</fullName>
    </submittedName>
</protein>
<feature type="compositionally biased region" description="Polar residues" evidence="1">
    <location>
        <begin position="142"/>
        <end position="154"/>
    </location>
</feature>
<evidence type="ECO:0000313" key="2">
    <source>
        <dbReference type="EMBL" id="KAK3090279.1"/>
    </source>
</evidence>